<name>A0A6A4W3A8_AMPAM</name>
<dbReference type="PANTHER" id="PTHR12335">
    <property type="entry name" value="TIPE PROTEIN TEMPERATURE-INDUCED PARALYTIC E"/>
    <property type="match status" value="1"/>
</dbReference>
<feature type="transmembrane region" description="Helical" evidence="2">
    <location>
        <begin position="132"/>
        <end position="154"/>
    </location>
</feature>
<evidence type="ECO:0000256" key="3">
    <source>
        <dbReference type="SAM" id="SignalP"/>
    </source>
</evidence>
<dbReference type="InterPro" id="IPR031578">
    <property type="entry name" value="TipE"/>
</dbReference>
<keyword evidence="2" id="KW-0472">Membrane</keyword>
<feature type="compositionally biased region" description="Pro residues" evidence="1">
    <location>
        <begin position="212"/>
        <end position="226"/>
    </location>
</feature>
<keyword evidence="2" id="KW-1133">Transmembrane helix</keyword>
<dbReference type="AlphaFoldDB" id="A0A6A4W3A8"/>
<reference evidence="4 5" key="1">
    <citation type="submission" date="2019-07" db="EMBL/GenBank/DDBJ databases">
        <title>Draft genome assembly of a fouling barnacle, Amphibalanus amphitrite (Darwin, 1854): The first reference genome for Thecostraca.</title>
        <authorList>
            <person name="Kim W."/>
        </authorList>
    </citation>
    <scope>NUCLEOTIDE SEQUENCE [LARGE SCALE GENOMIC DNA]</scope>
    <source>
        <strain evidence="4">SNU_AA5</strain>
        <tissue evidence="4">Soma without cirri and trophi</tissue>
    </source>
</reference>
<dbReference type="OrthoDB" id="8175770at2759"/>
<protein>
    <submittedName>
        <fullName evidence="4">Protein tipE</fullName>
    </submittedName>
</protein>
<feature type="region of interest" description="Disordered" evidence="1">
    <location>
        <begin position="183"/>
        <end position="226"/>
    </location>
</feature>
<dbReference type="Proteomes" id="UP000440578">
    <property type="component" value="Unassembled WGS sequence"/>
</dbReference>
<keyword evidence="3" id="KW-0732">Signal</keyword>
<dbReference type="GO" id="GO:0005886">
    <property type="term" value="C:plasma membrane"/>
    <property type="evidence" value="ECO:0007669"/>
    <property type="project" value="TreeGrafter"/>
</dbReference>
<feature type="chain" id="PRO_5025350144" evidence="3">
    <location>
        <begin position="17"/>
        <end position="226"/>
    </location>
</feature>
<proteinExistence type="predicted"/>
<sequence>MTLLFLVPLVVDPAVATLRADFAPVAAACRTERVERYSTLSNCSWSSCREGCTSELYQCVHVYVTYELAEAAGPHWAVLQVNVKTCGYPPRVNCSAFELRYARPGSTFPCYVSRTNTSLAVTDFRAGEAGRLLLGGLGTPAGAILLGALTVCLLQMRPAVWKRRKVGLVQAIKPTTQRVWSTAASAGSGPVSLTSTHPLSPVPESRGDSGKPLPPPPPPPPPRPPP</sequence>
<dbReference type="GO" id="GO:0017080">
    <property type="term" value="F:sodium channel regulator activity"/>
    <property type="evidence" value="ECO:0007669"/>
    <property type="project" value="TreeGrafter"/>
</dbReference>
<evidence type="ECO:0000313" key="4">
    <source>
        <dbReference type="EMBL" id="KAF0296508.1"/>
    </source>
</evidence>
<dbReference type="PANTHER" id="PTHR12335:SF4">
    <property type="entry name" value="TIPE HOMOLOG 1, ISOFORM B"/>
    <property type="match status" value="1"/>
</dbReference>
<dbReference type="GO" id="GO:0002028">
    <property type="term" value="P:regulation of sodium ion transport"/>
    <property type="evidence" value="ECO:0007669"/>
    <property type="project" value="TreeGrafter"/>
</dbReference>
<comment type="caution">
    <text evidence="4">The sequence shown here is derived from an EMBL/GenBank/DDBJ whole genome shotgun (WGS) entry which is preliminary data.</text>
</comment>
<accession>A0A6A4W3A8</accession>
<evidence type="ECO:0000313" key="5">
    <source>
        <dbReference type="Proteomes" id="UP000440578"/>
    </source>
</evidence>
<dbReference type="Pfam" id="PF16972">
    <property type="entry name" value="TipE"/>
    <property type="match status" value="2"/>
</dbReference>
<dbReference type="EMBL" id="VIIS01001555">
    <property type="protein sequence ID" value="KAF0296508.1"/>
    <property type="molecule type" value="Genomic_DNA"/>
</dbReference>
<evidence type="ECO:0000256" key="2">
    <source>
        <dbReference type="SAM" id="Phobius"/>
    </source>
</evidence>
<keyword evidence="2" id="KW-0812">Transmembrane</keyword>
<organism evidence="4 5">
    <name type="scientific">Amphibalanus amphitrite</name>
    <name type="common">Striped barnacle</name>
    <name type="synonym">Balanus amphitrite</name>
    <dbReference type="NCBI Taxonomy" id="1232801"/>
    <lineage>
        <taxon>Eukaryota</taxon>
        <taxon>Metazoa</taxon>
        <taxon>Ecdysozoa</taxon>
        <taxon>Arthropoda</taxon>
        <taxon>Crustacea</taxon>
        <taxon>Multicrustacea</taxon>
        <taxon>Cirripedia</taxon>
        <taxon>Thoracica</taxon>
        <taxon>Thoracicalcarea</taxon>
        <taxon>Balanomorpha</taxon>
        <taxon>Balanoidea</taxon>
        <taxon>Balanidae</taxon>
        <taxon>Amphibalaninae</taxon>
        <taxon>Amphibalanus</taxon>
    </lineage>
</organism>
<gene>
    <name evidence="4" type="primary">tipE_5</name>
    <name evidence="4" type="ORF">FJT64_006067</name>
</gene>
<evidence type="ECO:0000256" key="1">
    <source>
        <dbReference type="SAM" id="MobiDB-lite"/>
    </source>
</evidence>
<feature type="signal peptide" evidence="3">
    <location>
        <begin position="1"/>
        <end position="16"/>
    </location>
</feature>
<keyword evidence="5" id="KW-1185">Reference proteome</keyword>
<feature type="compositionally biased region" description="Polar residues" evidence="1">
    <location>
        <begin position="183"/>
        <end position="198"/>
    </location>
</feature>